<protein>
    <recommendedName>
        <fullName evidence="4">Multidrug transporter AcrB</fullName>
    </recommendedName>
</protein>
<dbReference type="PANTHER" id="PTHR32063">
    <property type="match status" value="1"/>
</dbReference>
<feature type="transmembrane region" description="Helical" evidence="1">
    <location>
        <begin position="976"/>
        <end position="1002"/>
    </location>
</feature>
<dbReference type="GeneID" id="97241036"/>
<feature type="transmembrane region" description="Helical" evidence="1">
    <location>
        <begin position="897"/>
        <end position="917"/>
    </location>
</feature>
<feature type="transmembrane region" description="Helical" evidence="1">
    <location>
        <begin position="359"/>
        <end position="379"/>
    </location>
</feature>
<evidence type="ECO:0000313" key="2">
    <source>
        <dbReference type="EMBL" id="KYO54418.1"/>
    </source>
</evidence>
<dbReference type="SUPFAM" id="SSF82693">
    <property type="entry name" value="Multidrug efflux transporter AcrB pore domain, PN1, PN2, PC1 and PC2 subdomains"/>
    <property type="match status" value="3"/>
</dbReference>
<sequence length="1030" mass="109567">MLISDLCIRRPVFAIVINLILALLGLYALNHLSIRQLPAMDFPYVTITTVYPGAAAEQVERQLTTPIEQAVSGISGVQQITSQSRAGMSLVQIQFRLGLDGLLLANEVRNKVAPLTDTLPQAARAPVVAQQSLDAQPIMFLTVASDNHDALEISDTANRLLLPRIAALDGVAQATLLGERRYAIRIVLDPIRLASYGITIGDVRAAIVAQNADVPGGEIRTRTDRTDVVVEGALSTAAEFDRLVVRAEPGYLVRISDLGRAEVGPESLDNAIRFNGRDVVAVGIVPQSTANPLDIAKLVKAELPALQAGLPGGFRLEIAFDSTIYIDASVHEVFETIAIAVALVLGVVVIFLGSLRSSAIALVTIPLSLLGTLGLMAAMDFSINTLTLMAVVLAIGLVVDDAIVEIENVQRHVDDGLDAFTASFLGSREIGFAVIATTLTLAAVFAPIGLVGGQIGMLFREFAFTLAGAVLISGFIARTLSPMMCARLIGARAEHGYARRVERATEALARGYARLLGWLLHRRWLVLLGVIAALYVGFSATSRLNFAFAPVEDQGYILFDIEARGTSTLDHLQDQIARVEAVLKTVPEATGVLTLLGSPKPSAANAYLLLKPWGERSRSATEIGDALKPLLAAIPGLRIDVLQVSPLGGGGSSRPIQLMITTTGSYDDLARTMDRLVTKARELPSIADPASSLELDRPQLEVTLDRDGAGEQGVTATALGDTLQAALGGNPVSTFTNRGELYKVIIDLPPEWRGQVETINTLEIRGKSVDPLPLRDFVELHRTVGADTLEHTDGLRSATFTAAVAPGHQLAEAFQALMPLMGEVLQPGMKPVLAGDAAKASQESGSAGLVLLLALVFIFFMLSAQFESFRDPVIVLAIAPLAVAGAIFTLSETGGGLNIYSFIGFVTLIGLIAKHGILITEFANQLRDAGRDRTEAVIEAAETRLRPIIMTTIATVLGAVPLAIATGAGAGGRRELGWVIVGGMTFGTFVSLFVIPAVYTLISRKRRKVLVDPPPPDALLQQRLKDRTAS</sequence>
<organism evidence="2 3">
    <name type="scientific">Tistrella mobilis</name>
    <dbReference type="NCBI Taxonomy" id="171437"/>
    <lineage>
        <taxon>Bacteria</taxon>
        <taxon>Pseudomonadati</taxon>
        <taxon>Pseudomonadota</taxon>
        <taxon>Alphaproteobacteria</taxon>
        <taxon>Geminicoccales</taxon>
        <taxon>Geminicoccaceae</taxon>
        <taxon>Tistrella</taxon>
    </lineage>
</organism>
<feature type="transmembrane region" description="Helical" evidence="1">
    <location>
        <begin position="462"/>
        <end position="480"/>
    </location>
</feature>
<keyword evidence="1" id="KW-0812">Transmembrane</keyword>
<dbReference type="GO" id="GO:0005886">
    <property type="term" value="C:plasma membrane"/>
    <property type="evidence" value="ECO:0007669"/>
    <property type="project" value="TreeGrafter"/>
</dbReference>
<dbReference type="EMBL" id="LPZR01000089">
    <property type="protein sequence ID" value="KYO54418.1"/>
    <property type="molecule type" value="Genomic_DNA"/>
</dbReference>
<dbReference type="InterPro" id="IPR027463">
    <property type="entry name" value="AcrB_DN_DC_subdom"/>
</dbReference>
<feature type="transmembrane region" description="Helical" evidence="1">
    <location>
        <begin position="524"/>
        <end position="541"/>
    </location>
</feature>
<dbReference type="InterPro" id="IPR001036">
    <property type="entry name" value="Acrflvin-R"/>
</dbReference>
<dbReference type="SUPFAM" id="SSF82714">
    <property type="entry name" value="Multidrug efflux transporter AcrB TolC docking domain, DN and DC subdomains"/>
    <property type="match status" value="2"/>
</dbReference>
<feature type="transmembrane region" description="Helical" evidence="1">
    <location>
        <begin position="430"/>
        <end position="450"/>
    </location>
</feature>
<dbReference type="Gene3D" id="1.20.1640.10">
    <property type="entry name" value="Multidrug efflux transporter AcrB transmembrane domain"/>
    <property type="match status" value="2"/>
</dbReference>
<dbReference type="PANTHER" id="PTHR32063:SF28">
    <property type="entry name" value="BLR2861 PROTEIN"/>
    <property type="match status" value="1"/>
</dbReference>
<reference evidence="2 3" key="1">
    <citation type="submission" date="2015-12" db="EMBL/GenBank/DDBJ databases">
        <title>Genome sequence of Tistrella mobilis MCCC 1A02139.</title>
        <authorList>
            <person name="Lu L."/>
            <person name="Lai Q."/>
            <person name="Shao Z."/>
            <person name="Qian P."/>
        </authorList>
    </citation>
    <scope>NUCLEOTIDE SEQUENCE [LARGE SCALE GENOMIC DNA]</scope>
    <source>
        <strain evidence="2 3">MCCC 1A02139</strain>
    </source>
</reference>
<gene>
    <name evidence="2" type="ORF">AUP44_25215</name>
</gene>
<dbReference type="Pfam" id="PF00873">
    <property type="entry name" value="ACR_tran"/>
    <property type="match status" value="1"/>
</dbReference>
<keyword evidence="1" id="KW-1133">Transmembrane helix</keyword>
<dbReference type="AlphaFoldDB" id="A0A162LD85"/>
<dbReference type="RefSeq" id="WP_062763029.1">
    <property type="nucleotide sequence ID" value="NZ_CP121045.1"/>
</dbReference>
<feature type="transmembrane region" description="Helical" evidence="1">
    <location>
        <begin position="873"/>
        <end position="891"/>
    </location>
</feature>
<feature type="transmembrane region" description="Helical" evidence="1">
    <location>
        <begin position="333"/>
        <end position="352"/>
    </location>
</feature>
<name>A0A162LD85_9PROT</name>
<feature type="transmembrane region" description="Helical" evidence="1">
    <location>
        <begin position="847"/>
        <end position="866"/>
    </location>
</feature>
<feature type="transmembrane region" description="Helical" evidence="1">
    <location>
        <begin position="12"/>
        <end position="29"/>
    </location>
</feature>
<proteinExistence type="predicted"/>
<dbReference type="Gene3D" id="3.30.2090.10">
    <property type="entry name" value="Multidrug efflux transporter AcrB TolC docking domain, DN and DC subdomains"/>
    <property type="match status" value="2"/>
</dbReference>
<evidence type="ECO:0008006" key="4">
    <source>
        <dbReference type="Google" id="ProtNLM"/>
    </source>
</evidence>
<evidence type="ECO:0000313" key="3">
    <source>
        <dbReference type="Proteomes" id="UP000075787"/>
    </source>
</evidence>
<dbReference type="Gene3D" id="3.30.70.1320">
    <property type="entry name" value="Multidrug efflux transporter AcrB pore domain like"/>
    <property type="match status" value="1"/>
</dbReference>
<keyword evidence="1" id="KW-0472">Membrane</keyword>
<feature type="transmembrane region" description="Helical" evidence="1">
    <location>
        <begin position="948"/>
        <end position="970"/>
    </location>
</feature>
<dbReference type="Gene3D" id="3.30.70.1440">
    <property type="entry name" value="Multidrug efflux transporter AcrB pore domain"/>
    <property type="match status" value="1"/>
</dbReference>
<dbReference type="SUPFAM" id="SSF82866">
    <property type="entry name" value="Multidrug efflux transporter AcrB transmembrane domain"/>
    <property type="match status" value="2"/>
</dbReference>
<dbReference type="PRINTS" id="PR00702">
    <property type="entry name" value="ACRIFLAVINRP"/>
</dbReference>
<dbReference type="Proteomes" id="UP000075787">
    <property type="component" value="Unassembled WGS sequence"/>
</dbReference>
<dbReference type="Gene3D" id="3.30.70.1430">
    <property type="entry name" value="Multidrug efflux transporter AcrB pore domain"/>
    <property type="match status" value="2"/>
</dbReference>
<comment type="caution">
    <text evidence="2">The sequence shown here is derived from an EMBL/GenBank/DDBJ whole genome shotgun (WGS) entry which is preliminary data.</text>
</comment>
<accession>A0A162LD85</accession>
<evidence type="ECO:0000256" key="1">
    <source>
        <dbReference type="SAM" id="Phobius"/>
    </source>
</evidence>
<dbReference type="OrthoDB" id="9806532at2"/>
<dbReference type="GO" id="GO:0042910">
    <property type="term" value="F:xenobiotic transmembrane transporter activity"/>
    <property type="evidence" value="ECO:0007669"/>
    <property type="project" value="TreeGrafter"/>
</dbReference>
<feature type="transmembrane region" description="Helical" evidence="1">
    <location>
        <begin position="385"/>
        <end position="404"/>
    </location>
</feature>